<accession>A0AAV8Y679</accession>
<dbReference type="Proteomes" id="UP001162162">
    <property type="component" value="Unassembled WGS sequence"/>
</dbReference>
<keyword evidence="1" id="KW-0812">Transmembrane</keyword>
<keyword evidence="1" id="KW-0472">Membrane</keyword>
<keyword evidence="1" id="KW-1133">Transmembrane helix</keyword>
<proteinExistence type="predicted"/>
<comment type="caution">
    <text evidence="2">The sequence shown here is derived from an EMBL/GenBank/DDBJ whole genome shotgun (WGS) entry which is preliminary data.</text>
</comment>
<feature type="transmembrane region" description="Helical" evidence="1">
    <location>
        <begin position="195"/>
        <end position="213"/>
    </location>
</feature>
<sequence>MDLVFRYFCACICLIQKREKIVYMQLQKNPNLRNKVCGIFNVPNQLQENVIQCGEAFVRSLYPDGPKFGDINNLRHHLYNKAMARQSPSALLDLSSLPPTKAACAQHSLRVYFQILTAESEKNDKRVRLGSITPGMVSLTGSGTYTADSSKTFREICPPVRGFLIKPKTTVEIGKKQIVYCVIKGRKKRREGKRICRVGCLYGLLAGASAAYLCGTRMQMVTKKASDVSAKPLRWSPRDEMKS</sequence>
<protein>
    <submittedName>
        <fullName evidence="2">Uncharacterized protein</fullName>
    </submittedName>
</protein>
<organism evidence="2 3">
    <name type="scientific">Aromia moschata</name>
    <dbReference type="NCBI Taxonomy" id="1265417"/>
    <lineage>
        <taxon>Eukaryota</taxon>
        <taxon>Metazoa</taxon>
        <taxon>Ecdysozoa</taxon>
        <taxon>Arthropoda</taxon>
        <taxon>Hexapoda</taxon>
        <taxon>Insecta</taxon>
        <taxon>Pterygota</taxon>
        <taxon>Neoptera</taxon>
        <taxon>Endopterygota</taxon>
        <taxon>Coleoptera</taxon>
        <taxon>Polyphaga</taxon>
        <taxon>Cucujiformia</taxon>
        <taxon>Chrysomeloidea</taxon>
        <taxon>Cerambycidae</taxon>
        <taxon>Cerambycinae</taxon>
        <taxon>Callichromatini</taxon>
        <taxon>Aromia</taxon>
    </lineage>
</organism>
<evidence type="ECO:0000313" key="2">
    <source>
        <dbReference type="EMBL" id="KAJ8946496.1"/>
    </source>
</evidence>
<gene>
    <name evidence="2" type="ORF">NQ318_001771</name>
</gene>
<reference evidence="2" key="1">
    <citation type="journal article" date="2023" name="Insect Mol. Biol.">
        <title>Genome sequencing provides insights into the evolution of gene families encoding plant cell wall-degrading enzymes in longhorned beetles.</title>
        <authorList>
            <person name="Shin N.R."/>
            <person name="Okamura Y."/>
            <person name="Kirsch R."/>
            <person name="Pauchet Y."/>
        </authorList>
    </citation>
    <scope>NUCLEOTIDE SEQUENCE</scope>
    <source>
        <strain evidence="2">AMC_N1</strain>
    </source>
</reference>
<dbReference type="EMBL" id="JAPWTK010000184">
    <property type="protein sequence ID" value="KAJ8946496.1"/>
    <property type="molecule type" value="Genomic_DNA"/>
</dbReference>
<name>A0AAV8Y679_9CUCU</name>
<evidence type="ECO:0000256" key="1">
    <source>
        <dbReference type="SAM" id="Phobius"/>
    </source>
</evidence>
<keyword evidence="3" id="KW-1185">Reference proteome</keyword>
<dbReference type="AlphaFoldDB" id="A0AAV8Y679"/>
<evidence type="ECO:0000313" key="3">
    <source>
        <dbReference type="Proteomes" id="UP001162162"/>
    </source>
</evidence>